<dbReference type="GO" id="GO:0030117">
    <property type="term" value="C:membrane coat"/>
    <property type="evidence" value="ECO:0007669"/>
    <property type="project" value="InterPro"/>
</dbReference>
<dbReference type="GO" id="GO:0007165">
    <property type="term" value="P:signal transduction"/>
    <property type="evidence" value="ECO:0007669"/>
    <property type="project" value="InterPro"/>
</dbReference>
<dbReference type="InterPro" id="IPR016024">
    <property type="entry name" value="ARM-type_fold"/>
</dbReference>
<dbReference type="PROSITE" id="PS50077">
    <property type="entry name" value="HEAT_REPEAT"/>
    <property type="match status" value="1"/>
</dbReference>
<dbReference type="SUPFAM" id="SSF48371">
    <property type="entry name" value="ARM repeat"/>
    <property type="match status" value="3"/>
</dbReference>
<dbReference type="InterPro" id="IPR000157">
    <property type="entry name" value="TIR_dom"/>
</dbReference>
<dbReference type="Gene3D" id="3.40.50.10140">
    <property type="entry name" value="Toll/interleukin-1 receptor homology (TIR) domain"/>
    <property type="match status" value="1"/>
</dbReference>
<dbReference type="InterPro" id="IPR021133">
    <property type="entry name" value="HEAT_type_2"/>
</dbReference>
<feature type="domain" description="NACHT" evidence="4">
    <location>
        <begin position="211"/>
        <end position="311"/>
    </location>
</feature>
<name>A0A818T598_9BILA</name>
<dbReference type="Gene3D" id="1.25.10.10">
    <property type="entry name" value="Leucine-rich Repeat Variant"/>
    <property type="match status" value="6"/>
</dbReference>
<evidence type="ECO:0000256" key="1">
    <source>
        <dbReference type="ARBA" id="ARBA00022737"/>
    </source>
</evidence>
<organism evidence="5 6">
    <name type="scientific">Rotaria socialis</name>
    <dbReference type="NCBI Taxonomy" id="392032"/>
    <lineage>
        <taxon>Eukaryota</taxon>
        <taxon>Metazoa</taxon>
        <taxon>Spiralia</taxon>
        <taxon>Gnathifera</taxon>
        <taxon>Rotifera</taxon>
        <taxon>Eurotatoria</taxon>
        <taxon>Bdelloidea</taxon>
        <taxon>Philodinida</taxon>
        <taxon>Philodinidae</taxon>
        <taxon>Rotaria</taxon>
    </lineage>
</organism>
<dbReference type="Proteomes" id="UP000663865">
    <property type="component" value="Unassembled WGS sequence"/>
</dbReference>
<dbReference type="SMART" id="SM01349">
    <property type="entry name" value="TOG"/>
    <property type="match status" value="2"/>
</dbReference>
<dbReference type="InterPro" id="IPR004155">
    <property type="entry name" value="PBS_lyase_HEAT"/>
</dbReference>
<dbReference type="InterPro" id="IPR011989">
    <property type="entry name" value="ARM-like"/>
</dbReference>
<dbReference type="Gene3D" id="3.40.50.300">
    <property type="entry name" value="P-loop containing nucleotide triphosphate hydrolases"/>
    <property type="match status" value="1"/>
</dbReference>
<dbReference type="InterPro" id="IPR027417">
    <property type="entry name" value="P-loop_NTPase"/>
</dbReference>
<dbReference type="Pfam" id="PF05729">
    <property type="entry name" value="NACHT"/>
    <property type="match status" value="1"/>
</dbReference>
<dbReference type="GO" id="GO:0019135">
    <property type="term" value="F:deoxyhypusine monooxygenase activity"/>
    <property type="evidence" value="ECO:0007669"/>
    <property type="project" value="TreeGrafter"/>
</dbReference>
<comment type="function">
    <text evidence="2">Catalyzes the hydroxylation of the N(6)-(4-aminobutyl)-L-lysine intermediate produced by deoxyhypusine synthase/DHPS on a critical lysine of the eukaryotic translation initiation factor 5A/eIF-5A. This is the second step of the post-translational modification of that lysine into an unusual amino acid residue named hypusine. Hypusination is unique to mature eIF-5A factor and is essential for its function.</text>
</comment>
<dbReference type="Pfam" id="PF13676">
    <property type="entry name" value="TIR_2"/>
    <property type="match status" value="1"/>
</dbReference>
<dbReference type="GO" id="GO:0016192">
    <property type="term" value="P:vesicle-mediated transport"/>
    <property type="evidence" value="ECO:0007669"/>
    <property type="project" value="InterPro"/>
</dbReference>
<keyword evidence="1" id="KW-0677">Repeat</keyword>
<gene>
    <name evidence="5" type="ORF">KIK155_LOCUS25407</name>
</gene>
<dbReference type="PROSITE" id="PS50837">
    <property type="entry name" value="NACHT"/>
    <property type="match status" value="1"/>
</dbReference>
<dbReference type="PANTHER" id="PTHR12697:SF20">
    <property type="entry name" value="HEAT REPEAT-CONTAINING PROTEIN 4"/>
    <property type="match status" value="1"/>
</dbReference>
<dbReference type="InterPro" id="IPR002553">
    <property type="entry name" value="Clathrin/coatomer_adapt-like_N"/>
</dbReference>
<dbReference type="InterPro" id="IPR007111">
    <property type="entry name" value="NACHT_NTPase"/>
</dbReference>
<evidence type="ECO:0000313" key="6">
    <source>
        <dbReference type="Proteomes" id="UP000663865"/>
    </source>
</evidence>
<dbReference type="SMART" id="SM00567">
    <property type="entry name" value="EZ_HEAT"/>
    <property type="match status" value="13"/>
</dbReference>
<dbReference type="InterPro" id="IPR034085">
    <property type="entry name" value="TOG"/>
</dbReference>
<evidence type="ECO:0000256" key="3">
    <source>
        <dbReference type="PROSITE-ProRule" id="PRU00103"/>
    </source>
</evidence>
<accession>A0A818T598</accession>
<feature type="repeat" description="HEAT" evidence="3">
    <location>
        <begin position="1193"/>
        <end position="1228"/>
    </location>
</feature>
<dbReference type="SUPFAM" id="SSF52200">
    <property type="entry name" value="Toll/Interleukin receptor TIR domain"/>
    <property type="match status" value="1"/>
</dbReference>
<dbReference type="PANTHER" id="PTHR12697">
    <property type="entry name" value="PBS LYASE HEAT-LIKE PROTEIN"/>
    <property type="match status" value="1"/>
</dbReference>
<dbReference type="Pfam" id="PF01602">
    <property type="entry name" value="Adaptin_N"/>
    <property type="match status" value="1"/>
</dbReference>
<protein>
    <recommendedName>
        <fullName evidence="4">NACHT domain-containing protein</fullName>
    </recommendedName>
</protein>
<sequence>MEENISDGMNSTVDAAEIVCCFMTPEYQDSINCKNELQYAREKKKHIIPCMIGDKQNKQWKPTDWLEFTVTGLNYIDFQEESDQNIRLKAEELINRIANQYSTTIEYSLVDAIKKKYLKEDKIKCILNEEDTFSIDHIYINLAIVNTKEQHKKQAKSSKYEMKSTANPEKEQDYHWKRYDSTVLGAYEDIYGDQTQTDIEGIFGSSSAPIKKVQILGRPKIGKSTFCQYVTYRWAKGKLWSRYELVVLIDFLQLNNTRYPATKIYTLVDLIEREYTPLGGLSQKEKKSFLQKCNNGNVLWILDGYDELAANIPEQLKQCFDDIHEKQNCILMSLSDDIVISCDVKMKIMGLIHADISRYIGHFFRRIEGELPNASSEGQKLLDFLYSNRSIYRAVSIPVNLELICRLWVDPHQLETKVSTMTALYEKFVVWLCRRQITKDNKNLEQMTKDAVYKEFDRELQFLEYLAFKTVESDKIILPSDLVQEATRETGCDLHEYSRVLQMGILKPYDKKSFENQNETTKHYYFIHPSYQEFFAARHLLRVLKSSNDNEATHFISHQKYNQRFRLMFIFAAGLLAESHYQACINTFWTKIQGEPMDLGGLQHLQLLTECIDELGDSDVFDDRLNIVNKLWHLFKTFFDIEANVVKDNMIAILSKTSTIFQNKLMQNNLAQLLYISDESQKCRLLRLISQLPVLQPTEKLFSVLLRQLRDSSVSIRQGACTVLGNIGANTVTKQLTDGLVKALGDNHWLVRIAACKALGKLNKNAVTNNIIGGLIEALGANSGDITTAACNALVKLSEKVTMNLVIDGLAHALARHKNFLVRIHACEILGKIAEKTPINETIVVLMNALDDKATSVNDSAHKVLMKLSKIESADKVITALIHALAVHENYQVRKRACKILREIAETAPTNDVLAALINALNDIAFDVSRSAHEALMKLGGKVSTSEAITGLINVLRPNSNWIQICVFQVLGSIGEKAATNEVLTILLKGLCDSNADIQINACKALEKFGEKAATEDVILGLSKALYDKNVDARQNACQVLVKIGETAATNQVLTILLEALRDSKADIRKNACQALGRFGGNAATEGVISALSYVLHDNDPGVRINACQALGKFGGKAATEDVISSLSKALYDYNTDIQKNACQALGKIGESSATNEVLTVILKAFNDKHGSIRQIACNVLGDMGERAITANVITALLNACNDRDSNVRRSACEALVKLAEKASTNEVIVGLNNALGHENVNVRKSACHTLAQILEKAARLETISALFNALADKDRDVRSTACIALRNFGKKAVTNELIVGLIEALGNNDLNVRIEACSILSDIGDKAGTNEVIAALHSVLRAADKDMEFWICIALRKIGEKIANDKVIDYLVSILIDKNSSNQRSACEALSNMGKKAITKKVLAGLVDALGDKSVYLRESACETLAKLGEKAATENVLGGLTNAMRNNVNYPERIREKACKALGSMGEKSATSAVIAGLVEALRDKEWDRDIRREACDTLGKIGKKAATKAVLQGLIDVIHDKDRDWTSDHGEEACKTLVKFGEKAVTHEVITGLLNALGSKNASYSVERGAFGAIVKLSESAKTNQVIVCLVERFFFKGNNVIDSDKPKALTSAMHSYAALKDLDTDMIVKLTQCLKQCVNIELATMPRNQFIRVFLETRNDAWIPLVEYATLLQNVAVTIMDNKVMIYDGKYVAEQQVTEPGVLELLKKKRPLYADITLTPTMTSDFDAHKVLLESEEFTVLDINSGRLSCKGHPCPSCGQCRDWYFTGNGAELAWLRDEQHWNHEGDAWNRWLNDRLYLKFKPRDGKTCVGRHSFIFPFTIGKYDYGFHVGEGDFPHGPVGYARAVPLAENIPYDYEGYYSDFCACEDNVVA</sequence>
<dbReference type="GO" id="GO:0006886">
    <property type="term" value="P:intracellular protein transport"/>
    <property type="evidence" value="ECO:0007669"/>
    <property type="project" value="InterPro"/>
</dbReference>
<evidence type="ECO:0000256" key="2">
    <source>
        <dbReference type="ARBA" id="ARBA00045876"/>
    </source>
</evidence>
<dbReference type="EMBL" id="CAJNYV010004593">
    <property type="protein sequence ID" value="CAF3682149.1"/>
    <property type="molecule type" value="Genomic_DNA"/>
</dbReference>
<dbReference type="Pfam" id="PF13646">
    <property type="entry name" value="HEAT_2"/>
    <property type="match status" value="3"/>
</dbReference>
<evidence type="ECO:0000313" key="5">
    <source>
        <dbReference type="EMBL" id="CAF3682149.1"/>
    </source>
</evidence>
<proteinExistence type="predicted"/>
<dbReference type="InterPro" id="IPR035897">
    <property type="entry name" value="Toll_tir_struct_dom_sf"/>
</dbReference>
<evidence type="ECO:0000259" key="4">
    <source>
        <dbReference type="PROSITE" id="PS50837"/>
    </source>
</evidence>
<comment type="caution">
    <text evidence="5">The sequence shown here is derived from an EMBL/GenBank/DDBJ whole genome shotgun (WGS) entry which is preliminary data.</text>
</comment>
<reference evidence="5" key="1">
    <citation type="submission" date="2021-02" db="EMBL/GenBank/DDBJ databases">
        <authorList>
            <person name="Nowell W R."/>
        </authorList>
    </citation>
    <scope>NUCLEOTIDE SEQUENCE</scope>
</reference>